<evidence type="ECO:0000313" key="3">
    <source>
        <dbReference type="Proteomes" id="UP001207736"/>
    </source>
</evidence>
<protein>
    <recommendedName>
        <fullName evidence="5">Alpha/beta hydrolase</fullName>
    </recommendedName>
</protein>
<dbReference type="Gene3D" id="3.40.50.1820">
    <property type="entry name" value="alpha/beta hydrolase"/>
    <property type="match status" value="1"/>
</dbReference>
<dbReference type="InterPro" id="IPR008886">
    <property type="entry name" value="UPF0227/Esterase_YqiA"/>
</dbReference>
<dbReference type="EMBL" id="BQKA01000052">
    <property type="protein sequence ID" value="GJM51388.1"/>
    <property type="molecule type" value="Genomic_DNA"/>
</dbReference>
<sequence>MEKILYLHGLDSFLQDDRRQILQTFAYVEAPTLDYLHTPNLFDSLQKTYSNIKAIIGSSAGGLVAYYLAQKLNKPCLLFNPAMSYRATIPFSTSFDTNYLEYMQIVLGIQDEVISSIESLKIIQADISKKQNVTFHIINLMAHSYPIEIFEQECRFFFEQINI</sequence>
<evidence type="ECO:0000313" key="1">
    <source>
        <dbReference type="EMBL" id="GJM51388.1"/>
    </source>
</evidence>
<comment type="caution">
    <text evidence="1">The sequence shown here is derived from an EMBL/GenBank/DDBJ whole genome shotgun (WGS) entry which is preliminary data.</text>
</comment>
<evidence type="ECO:0000313" key="4">
    <source>
        <dbReference type="Proteomes" id="UP001208692"/>
    </source>
</evidence>
<name>A0AAV5AVF7_9FLAO</name>
<dbReference type="Pfam" id="PF05728">
    <property type="entry name" value="UPF0227"/>
    <property type="match status" value="1"/>
</dbReference>
<dbReference type="RefSeq" id="WP_264847735.1">
    <property type="nucleotide sequence ID" value="NZ_BPMA01000071.1"/>
</dbReference>
<dbReference type="InterPro" id="IPR029058">
    <property type="entry name" value="AB_hydrolase_fold"/>
</dbReference>
<dbReference type="AlphaFoldDB" id="A0AAV5AVF7"/>
<reference evidence="1 4" key="1">
    <citation type="submission" date="2021-11" db="EMBL/GenBank/DDBJ databases">
        <title>Draft genome sequence of Capnocytophaga sp. strain KC07075 isolated from cat oral cavity.</title>
        <authorList>
            <person name="Suzuki M."/>
            <person name="Imaoka K."/>
            <person name="Kimura M."/>
            <person name="Morikawa S."/>
            <person name="Maeda K."/>
        </authorList>
    </citation>
    <scope>NUCLEOTIDE SEQUENCE</scope>
    <source>
        <strain evidence="1">KC07075</strain>
        <strain evidence="2 4">KC07079</strain>
    </source>
</reference>
<accession>A0AAV5AVF7</accession>
<evidence type="ECO:0008006" key="5">
    <source>
        <dbReference type="Google" id="ProtNLM"/>
    </source>
</evidence>
<dbReference type="SUPFAM" id="SSF53474">
    <property type="entry name" value="alpha/beta-Hydrolases"/>
    <property type="match status" value="1"/>
</dbReference>
<dbReference type="EMBL" id="BQKB01000085">
    <property type="protein sequence ID" value="GJM54292.1"/>
    <property type="molecule type" value="Genomic_DNA"/>
</dbReference>
<organism evidence="1 3">
    <name type="scientific">Capnocytophaga catalasegens</name>
    <dbReference type="NCBI Taxonomy" id="1004260"/>
    <lineage>
        <taxon>Bacteria</taxon>
        <taxon>Pseudomonadati</taxon>
        <taxon>Bacteroidota</taxon>
        <taxon>Flavobacteriia</taxon>
        <taxon>Flavobacteriales</taxon>
        <taxon>Flavobacteriaceae</taxon>
        <taxon>Capnocytophaga</taxon>
    </lineage>
</organism>
<proteinExistence type="predicted"/>
<dbReference type="Proteomes" id="UP001208692">
    <property type="component" value="Unassembled WGS sequence"/>
</dbReference>
<evidence type="ECO:0000313" key="2">
    <source>
        <dbReference type="EMBL" id="GJM54292.1"/>
    </source>
</evidence>
<gene>
    <name evidence="1" type="ORF">RCZ15_23610</name>
    <name evidence="2" type="ORF">RCZ16_26080</name>
</gene>
<keyword evidence="4" id="KW-1185">Reference proteome</keyword>
<dbReference type="Proteomes" id="UP001207736">
    <property type="component" value="Unassembled WGS sequence"/>
</dbReference>